<proteinExistence type="predicted"/>
<dbReference type="InterPro" id="IPR008906">
    <property type="entry name" value="HATC_C_dom"/>
</dbReference>
<dbReference type="InterPro" id="IPR052717">
    <property type="entry name" value="Vacuolar_transposase_reg"/>
</dbReference>
<dbReference type="GO" id="GO:0046983">
    <property type="term" value="F:protein dimerization activity"/>
    <property type="evidence" value="ECO:0007669"/>
    <property type="project" value="InterPro"/>
</dbReference>
<dbReference type="SUPFAM" id="SSF53098">
    <property type="entry name" value="Ribonuclease H-like"/>
    <property type="match status" value="1"/>
</dbReference>
<organism evidence="2 3">
    <name type="scientific">Plasmodiophora brassicae</name>
    <name type="common">Clubroot disease agent</name>
    <dbReference type="NCBI Taxonomy" id="37360"/>
    <lineage>
        <taxon>Eukaryota</taxon>
        <taxon>Sar</taxon>
        <taxon>Rhizaria</taxon>
        <taxon>Endomyxa</taxon>
        <taxon>Phytomyxea</taxon>
        <taxon>Plasmodiophorida</taxon>
        <taxon>Plasmodiophoridae</taxon>
        <taxon>Plasmodiophora</taxon>
    </lineage>
</organism>
<evidence type="ECO:0000313" key="3">
    <source>
        <dbReference type="Proteomes" id="UP000290189"/>
    </source>
</evidence>
<dbReference type="GO" id="GO:0006357">
    <property type="term" value="P:regulation of transcription by RNA polymerase II"/>
    <property type="evidence" value="ECO:0007669"/>
    <property type="project" value="TreeGrafter"/>
</dbReference>
<dbReference type="GO" id="GO:0005634">
    <property type="term" value="C:nucleus"/>
    <property type="evidence" value="ECO:0007669"/>
    <property type="project" value="TreeGrafter"/>
</dbReference>
<dbReference type="AlphaFoldDB" id="A0A3P3YP80"/>
<name>A0A3P3YP80_PLABS</name>
<evidence type="ECO:0000259" key="1">
    <source>
        <dbReference type="Pfam" id="PF05699"/>
    </source>
</evidence>
<dbReference type="PANTHER" id="PTHR46169:SF15">
    <property type="entry name" value="INNER CENTROMERE PROTEIN A-LIKE ISOFORM X1-RELATED"/>
    <property type="match status" value="1"/>
</dbReference>
<gene>
    <name evidence="2" type="ORF">PLBR_LOCUS8835</name>
</gene>
<geneLocation type="mitochondrion" evidence="2"/>
<sequence length="378" mass="42369">MSAPFGLCAAPLPTIQSEFGTWSTSAICQFIEIWNHNLQGTPSVVDALDVIRTEISLLREFAKVIRVSSALTDTFKEACVLFGFAKQQIHVPNLDCESRWNTTFDMIDRWFTFEKVAVHLISAARFSSRLEAFADLTKPLTWRVLKSCKDFREDAYNCTKAASGSAYATISMQSLIYKHMKHLCERTAAGRSPCGFTTPAVKRAATAMLTKLTKYEPYMCSKLNLLALLLDPRTSNACDDAKNMKEHLSGTLAANYGYQSAAPPRQEDDVDVAFDLFAEAEGDQAAKDDEVDDFYLMTARADRSCKDILQWWKAHEERFPTISRLARDVFVIQGSSVPCECIFSESGDLIGPDRSSLDPLTVEMHMKLGAWNRLFNEL</sequence>
<keyword evidence="2" id="KW-0496">Mitochondrion</keyword>
<dbReference type="PANTHER" id="PTHR46169">
    <property type="entry name" value="DNA REPLICATION-RELATED ELEMENT FACTOR, ISOFORM A"/>
    <property type="match status" value="1"/>
</dbReference>
<accession>A0A3P3YP80</accession>
<feature type="domain" description="HAT C-terminal dimerisation" evidence="1">
    <location>
        <begin position="299"/>
        <end position="368"/>
    </location>
</feature>
<evidence type="ECO:0000313" key="2">
    <source>
        <dbReference type="EMBL" id="SPR01620.1"/>
    </source>
</evidence>
<dbReference type="Pfam" id="PF05699">
    <property type="entry name" value="Dimer_Tnp_hAT"/>
    <property type="match status" value="1"/>
</dbReference>
<dbReference type="EMBL" id="OVEO01000018">
    <property type="protein sequence ID" value="SPR01620.1"/>
    <property type="molecule type" value="Genomic_DNA"/>
</dbReference>
<reference evidence="2 3" key="1">
    <citation type="submission" date="2018-03" db="EMBL/GenBank/DDBJ databases">
        <authorList>
            <person name="Fogelqvist J."/>
        </authorList>
    </citation>
    <scope>NUCLEOTIDE SEQUENCE [LARGE SCALE GENOMIC DNA]</scope>
</reference>
<dbReference type="InterPro" id="IPR012337">
    <property type="entry name" value="RNaseH-like_sf"/>
</dbReference>
<protein>
    <recommendedName>
        <fullName evidence="1">HAT C-terminal dimerisation domain-containing protein</fullName>
    </recommendedName>
</protein>
<dbReference type="Proteomes" id="UP000290189">
    <property type="component" value="Unassembled WGS sequence"/>
</dbReference>